<evidence type="ECO:0000256" key="2">
    <source>
        <dbReference type="ARBA" id="ARBA00003195"/>
    </source>
</evidence>
<keyword evidence="11 13" id="KW-0249">Electron transport</keyword>
<evidence type="ECO:0000313" key="16">
    <source>
        <dbReference type="Proteomes" id="UP001359485"/>
    </source>
</evidence>
<dbReference type="InterPro" id="IPR031314">
    <property type="entry name" value="DNK_dom"/>
</dbReference>
<dbReference type="SUPFAM" id="SSF52540">
    <property type="entry name" value="P-loop containing nucleoside triphosphate hydrolases"/>
    <property type="match status" value="1"/>
</dbReference>
<keyword evidence="12 13" id="KW-0496">Mitochondrion</keyword>
<reference evidence="15 16" key="1">
    <citation type="submission" date="2023-09" db="EMBL/GenBank/DDBJ databases">
        <title>Genomes of two closely related lineages of the louse Polyplax serrata with different host specificities.</title>
        <authorList>
            <person name="Martinu J."/>
            <person name="Tarabai H."/>
            <person name="Stefka J."/>
            <person name="Hypsa V."/>
        </authorList>
    </citation>
    <scope>NUCLEOTIDE SEQUENCE [LARGE SCALE GENOMIC DNA]</scope>
    <source>
        <strain evidence="15">98ZLc_SE</strain>
    </source>
</reference>
<comment type="function">
    <text evidence="2 13">Accessory subunit of the mitochondrial membrane respiratory chain NADH dehydrogenase (Complex I), that is believed not to be involved in catalysis. Complex I functions in the transfer of electrons from NADH to the respiratory chain. The immediate electron acceptor for the enzyme is believed to be ubiquinone.</text>
</comment>
<keyword evidence="16" id="KW-1185">Reference proteome</keyword>
<evidence type="ECO:0000259" key="14">
    <source>
        <dbReference type="Pfam" id="PF01712"/>
    </source>
</evidence>
<dbReference type="Proteomes" id="UP001359485">
    <property type="component" value="Unassembled WGS sequence"/>
</dbReference>
<dbReference type="PANTHER" id="PTHR10513:SF15">
    <property type="entry name" value="NADH DEHYDROGENASE [UBIQUINONE] 1 ALPHA SUBCOMPLEX SUBUNIT 10, MITOCHONDRIAL"/>
    <property type="match status" value="1"/>
</dbReference>
<comment type="caution">
    <text evidence="15">The sequence shown here is derived from an EMBL/GenBank/DDBJ whole genome shotgun (WGS) entry which is preliminary data.</text>
</comment>
<evidence type="ECO:0000256" key="9">
    <source>
        <dbReference type="ARBA" id="ARBA00022827"/>
    </source>
</evidence>
<evidence type="ECO:0000256" key="6">
    <source>
        <dbReference type="ARBA" id="ARBA00022448"/>
    </source>
</evidence>
<proteinExistence type="inferred from homology"/>
<dbReference type="InterPro" id="IPR050566">
    <property type="entry name" value="Deoxyribonucleoside_kinase"/>
</dbReference>
<keyword evidence="6 13" id="KW-0813">Transport</keyword>
<feature type="domain" description="Deoxynucleoside kinase" evidence="14">
    <location>
        <begin position="74"/>
        <end position="296"/>
    </location>
</feature>
<evidence type="ECO:0000313" key="15">
    <source>
        <dbReference type="EMBL" id="KAK6632183.1"/>
    </source>
</evidence>
<evidence type="ECO:0000256" key="3">
    <source>
        <dbReference type="ARBA" id="ARBA00004305"/>
    </source>
</evidence>
<keyword evidence="8 13" id="KW-0679">Respiratory chain</keyword>
<dbReference type="PIRSF" id="PIRSF000543">
    <property type="entry name" value="NADH_UQ_42KD"/>
    <property type="match status" value="1"/>
</dbReference>
<dbReference type="EMBL" id="JAWJWF010000005">
    <property type="protein sequence ID" value="KAK6632183.1"/>
    <property type="molecule type" value="Genomic_DNA"/>
</dbReference>
<evidence type="ECO:0000256" key="11">
    <source>
        <dbReference type="ARBA" id="ARBA00022982"/>
    </source>
</evidence>
<keyword evidence="7 13" id="KW-0285">Flavoprotein</keyword>
<dbReference type="Gene3D" id="3.40.50.300">
    <property type="entry name" value="P-loop containing nucleotide triphosphate hydrolases"/>
    <property type="match status" value="1"/>
</dbReference>
<keyword evidence="9 13" id="KW-0274">FAD</keyword>
<keyword evidence="10" id="KW-0809">Transit peptide</keyword>
<protein>
    <recommendedName>
        <fullName evidence="5 13">NADH dehydrogenase [ubiquinone] 1 alpha subcomplex subunit 10, mitochondrial</fullName>
    </recommendedName>
</protein>
<evidence type="ECO:0000256" key="8">
    <source>
        <dbReference type="ARBA" id="ARBA00022660"/>
    </source>
</evidence>
<dbReference type="InterPro" id="IPR015828">
    <property type="entry name" value="NDUFA10"/>
</dbReference>
<name>A0ABR1B035_POLSC</name>
<dbReference type="Pfam" id="PF01712">
    <property type="entry name" value="dNK"/>
    <property type="match status" value="1"/>
</dbReference>
<evidence type="ECO:0000256" key="10">
    <source>
        <dbReference type="ARBA" id="ARBA00022946"/>
    </source>
</evidence>
<evidence type="ECO:0000256" key="7">
    <source>
        <dbReference type="ARBA" id="ARBA00022630"/>
    </source>
</evidence>
<evidence type="ECO:0000256" key="1">
    <source>
        <dbReference type="ARBA" id="ARBA00001974"/>
    </source>
</evidence>
<accession>A0ABR1B035</accession>
<dbReference type="PANTHER" id="PTHR10513">
    <property type="entry name" value="DEOXYNUCLEOSIDE KINASE"/>
    <property type="match status" value="1"/>
</dbReference>
<evidence type="ECO:0000256" key="13">
    <source>
        <dbReference type="PIRNR" id="PIRNR000543"/>
    </source>
</evidence>
<evidence type="ECO:0000256" key="12">
    <source>
        <dbReference type="ARBA" id="ARBA00023128"/>
    </source>
</evidence>
<comment type="similarity">
    <text evidence="4 13">Belongs to the complex I NDUFA10 subunit family.</text>
</comment>
<evidence type="ECO:0000256" key="4">
    <source>
        <dbReference type="ARBA" id="ARBA00008606"/>
    </source>
</evidence>
<comment type="subcellular location">
    <subcellularLocation>
        <location evidence="3 13">Mitochondrion matrix</location>
    </subcellularLocation>
</comment>
<organism evidence="15 16">
    <name type="scientific">Polyplax serrata</name>
    <name type="common">Common mouse louse</name>
    <dbReference type="NCBI Taxonomy" id="468196"/>
    <lineage>
        <taxon>Eukaryota</taxon>
        <taxon>Metazoa</taxon>
        <taxon>Ecdysozoa</taxon>
        <taxon>Arthropoda</taxon>
        <taxon>Hexapoda</taxon>
        <taxon>Insecta</taxon>
        <taxon>Pterygota</taxon>
        <taxon>Neoptera</taxon>
        <taxon>Paraneoptera</taxon>
        <taxon>Psocodea</taxon>
        <taxon>Troctomorpha</taxon>
        <taxon>Phthiraptera</taxon>
        <taxon>Anoplura</taxon>
        <taxon>Polyplacidae</taxon>
        <taxon>Polyplax</taxon>
    </lineage>
</organism>
<comment type="cofactor">
    <cofactor evidence="1 13">
        <name>FAD</name>
        <dbReference type="ChEBI" id="CHEBI:57692"/>
    </cofactor>
</comment>
<sequence>MVPLQVHNVKSILPKTVKFGPIVVQKANMTGRGTRGCPLKLMTPYPYQDEKFSMWTPLFDNTLLRVSQENAKIIVIEGPIAAGKTALAKALAEEFDLLHIPEATADDEYVLPFGFDVRQNDHLAPRALQIYDHKNFCTNPTDLRSGLFQYLMLRLRYYQYVDALAHLLNTGQGVILERSIFSDWVFMQAMYEQKFVSKNVYKEYFNIKQNISTSLLEPHLIIYLDVPVPVVQERIRTRNYSYEQNSPALTKEYLTSLDKHWKLNIQQQSKNSEVLIYNWSDGGEMELIAEDIEKLDLENIRKEKLLRWKISARLFNKLRAFVTNEKYAFDWYFNYDVNKVPELDFPGYLILQRNKIYNNIPESKYDIGYNPANGDSFWKILLNCQTHKHRISRRHLPYKY</sequence>
<dbReference type="InterPro" id="IPR027417">
    <property type="entry name" value="P-loop_NTPase"/>
</dbReference>
<evidence type="ECO:0000256" key="5">
    <source>
        <dbReference type="ARBA" id="ARBA00017279"/>
    </source>
</evidence>
<gene>
    <name evidence="15" type="ORF">RUM44_007213</name>
</gene>